<evidence type="ECO:0000313" key="1">
    <source>
        <dbReference type="EMBL" id="KAF2231302.1"/>
    </source>
</evidence>
<sequence length="102" mass="11421">MRVPKKAQLTFSLTSFATSLSFLSGPHWLSKAHWSSKCNASARNSTVGRTARKSNWTLNGPNFYHRLRFLRLASSLTDEALLFAADEVLEGISEHVAVLHYN</sequence>
<dbReference type="AlphaFoldDB" id="A0A6A6GZZ5"/>
<accession>A0A6A6GZZ5</accession>
<organism evidence="1 2">
    <name type="scientific">Viridothelium virens</name>
    <name type="common">Speckled blister lichen</name>
    <name type="synonym">Trypethelium virens</name>
    <dbReference type="NCBI Taxonomy" id="1048519"/>
    <lineage>
        <taxon>Eukaryota</taxon>
        <taxon>Fungi</taxon>
        <taxon>Dikarya</taxon>
        <taxon>Ascomycota</taxon>
        <taxon>Pezizomycotina</taxon>
        <taxon>Dothideomycetes</taxon>
        <taxon>Dothideomycetes incertae sedis</taxon>
        <taxon>Trypetheliales</taxon>
        <taxon>Trypetheliaceae</taxon>
        <taxon>Viridothelium</taxon>
    </lineage>
</organism>
<reference evidence="1" key="1">
    <citation type="journal article" date="2020" name="Stud. Mycol.">
        <title>101 Dothideomycetes genomes: a test case for predicting lifestyles and emergence of pathogens.</title>
        <authorList>
            <person name="Haridas S."/>
            <person name="Albert R."/>
            <person name="Binder M."/>
            <person name="Bloem J."/>
            <person name="Labutti K."/>
            <person name="Salamov A."/>
            <person name="Andreopoulos B."/>
            <person name="Baker S."/>
            <person name="Barry K."/>
            <person name="Bills G."/>
            <person name="Bluhm B."/>
            <person name="Cannon C."/>
            <person name="Castanera R."/>
            <person name="Culley D."/>
            <person name="Daum C."/>
            <person name="Ezra D."/>
            <person name="Gonzalez J."/>
            <person name="Henrissat B."/>
            <person name="Kuo A."/>
            <person name="Liang C."/>
            <person name="Lipzen A."/>
            <person name="Lutzoni F."/>
            <person name="Magnuson J."/>
            <person name="Mondo S."/>
            <person name="Nolan M."/>
            <person name="Ohm R."/>
            <person name="Pangilinan J."/>
            <person name="Park H.-J."/>
            <person name="Ramirez L."/>
            <person name="Alfaro M."/>
            <person name="Sun H."/>
            <person name="Tritt A."/>
            <person name="Yoshinaga Y."/>
            <person name="Zwiers L.-H."/>
            <person name="Turgeon B."/>
            <person name="Goodwin S."/>
            <person name="Spatafora J."/>
            <person name="Crous P."/>
            <person name="Grigoriev I."/>
        </authorList>
    </citation>
    <scope>NUCLEOTIDE SEQUENCE</scope>
    <source>
        <strain evidence="1">Tuck. ex Michener</strain>
    </source>
</reference>
<dbReference type="Proteomes" id="UP000800092">
    <property type="component" value="Unassembled WGS sequence"/>
</dbReference>
<name>A0A6A6GZZ5_VIRVR</name>
<proteinExistence type="predicted"/>
<protein>
    <submittedName>
        <fullName evidence="1">Uncharacterized protein</fullName>
    </submittedName>
</protein>
<dbReference type="EMBL" id="ML991828">
    <property type="protein sequence ID" value="KAF2231302.1"/>
    <property type="molecule type" value="Genomic_DNA"/>
</dbReference>
<evidence type="ECO:0000313" key="2">
    <source>
        <dbReference type="Proteomes" id="UP000800092"/>
    </source>
</evidence>
<gene>
    <name evidence="1" type="ORF">EV356DRAFT_294662</name>
</gene>
<keyword evidence="2" id="KW-1185">Reference proteome</keyword>